<keyword evidence="4" id="KW-0158">Chromosome</keyword>
<keyword evidence="10" id="KW-0137">Centromere</keyword>
<organism evidence="11 12">
    <name type="scientific">Microcaecilia unicolor</name>
    <dbReference type="NCBI Taxonomy" id="1415580"/>
    <lineage>
        <taxon>Eukaryota</taxon>
        <taxon>Metazoa</taxon>
        <taxon>Chordata</taxon>
        <taxon>Craniata</taxon>
        <taxon>Vertebrata</taxon>
        <taxon>Euteleostomi</taxon>
        <taxon>Amphibia</taxon>
        <taxon>Gymnophiona</taxon>
        <taxon>Siphonopidae</taxon>
        <taxon>Microcaecilia</taxon>
    </lineage>
</organism>
<reference evidence="12" key="1">
    <citation type="submission" date="2025-08" db="UniProtKB">
        <authorList>
            <consortium name="RefSeq"/>
        </authorList>
    </citation>
    <scope>IDENTIFICATION</scope>
</reference>
<dbReference type="PANTHER" id="PTHR14527:SF2">
    <property type="entry name" value="PROTEIN MIS12 HOMOLOG"/>
    <property type="match status" value="1"/>
</dbReference>
<dbReference type="GO" id="GO:0051301">
    <property type="term" value="P:cell division"/>
    <property type="evidence" value="ECO:0007669"/>
    <property type="project" value="UniProtKB-KW"/>
</dbReference>
<keyword evidence="8" id="KW-0175">Coiled coil</keyword>
<comment type="subcellular location">
    <subcellularLocation>
        <location evidence="1">Chromosome</location>
        <location evidence="1">Centromere</location>
        <location evidence="1">Kinetochore</location>
    </subcellularLocation>
</comment>
<protein>
    <recommendedName>
        <fullName evidence="3">Protein MIS12 homolog</fullName>
    </recommendedName>
</protein>
<evidence type="ECO:0000256" key="1">
    <source>
        <dbReference type="ARBA" id="ARBA00004629"/>
    </source>
</evidence>
<dbReference type="Pfam" id="PF05859">
    <property type="entry name" value="Mis12"/>
    <property type="match status" value="1"/>
</dbReference>
<dbReference type="GO" id="GO:0000444">
    <property type="term" value="C:MIS12/MIND type complex"/>
    <property type="evidence" value="ECO:0007669"/>
    <property type="project" value="TreeGrafter"/>
</dbReference>
<dbReference type="GeneID" id="115456848"/>
<gene>
    <name evidence="12" type="primary">LOC115456848</name>
</gene>
<keyword evidence="9" id="KW-0131">Cell cycle</keyword>
<dbReference type="GO" id="GO:0000070">
    <property type="term" value="P:mitotic sister chromatid segregation"/>
    <property type="evidence" value="ECO:0007669"/>
    <property type="project" value="TreeGrafter"/>
</dbReference>
<evidence type="ECO:0000256" key="8">
    <source>
        <dbReference type="ARBA" id="ARBA00023054"/>
    </source>
</evidence>
<keyword evidence="7" id="KW-0995">Kinetochore</keyword>
<dbReference type="Proteomes" id="UP000515156">
    <property type="component" value="Chromosome 13"/>
</dbReference>
<comment type="similarity">
    <text evidence="2">Belongs to the mis12 family.</text>
</comment>
<dbReference type="FunCoup" id="A0A6P7WVV3">
    <property type="interactions" value="2215"/>
</dbReference>
<evidence type="ECO:0000256" key="9">
    <source>
        <dbReference type="ARBA" id="ARBA00023306"/>
    </source>
</evidence>
<dbReference type="GO" id="GO:0051382">
    <property type="term" value="P:kinetochore assembly"/>
    <property type="evidence" value="ECO:0007669"/>
    <property type="project" value="TreeGrafter"/>
</dbReference>
<dbReference type="KEGG" id="muo:115456848"/>
<evidence type="ECO:0000256" key="7">
    <source>
        <dbReference type="ARBA" id="ARBA00022838"/>
    </source>
</evidence>
<keyword evidence="6" id="KW-0498">Mitosis</keyword>
<dbReference type="OrthoDB" id="1884855at2759"/>
<dbReference type="InParanoid" id="A0A6P7WVV3"/>
<evidence type="ECO:0000256" key="5">
    <source>
        <dbReference type="ARBA" id="ARBA00022618"/>
    </source>
</evidence>
<evidence type="ECO:0000313" key="11">
    <source>
        <dbReference type="Proteomes" id="UP000515156"/>
    </source>
</evidence>
<evidence type="ECO:0000256" key="10">
    <source>
        <dbReference type="ARBA" id="ARBA00023328"/>
    </source>
</evidence>
<keyword evidence="11" id="KW-1185">Reference proteome</keyword>
<evidence type="ECO:0000256" key="3">
    <source>
        <dbReference type="ARBA" id="ARBA00013793"/>
    </source>
</evidence>
<dbReference type="AlphaFoldDB" id="A0A6P7WVV3"/>
<evidence type="ECO:0000313" key="12">
    <source>
        <dbReference type="RefSeq" id="XP_030042034.1"/>
    </source>
</evidence>
<dbReference type="RefSeq" id="XP_030042034.1">
    <property type="nucleotide sequence ID" value="XM_030186174.1"/>
</dbReference>
<proteinExistence type="inferred from homology"/>
<dbReference type="InterPro" id="IPR008685">
    <property type="entry name" value="Centromere_Mis12"/>
</dbReference>
<dbReference type="PANTHER" id="PTHR14527">
    <property type="entry name" value="PROTEIN MIS12 HOMOLOG"/>
    <property type="match status" value="1"/>
</dbReference>
<name>A0A6P7WVV3_9AMPH</name>
<dbReference type="GO" id="GO:0005634">
    <property type="term" value="C:nucleus"/>
    <property type="evidence" value="ECO:0007669"/>
    <property type="project" value="InterPro"/>
</dbReference>
<accession>A0A6P7WVV3</accession>
<evidence type="ECO:0000256" key="4">
    <source>
        <dbReference type="ARBA" id="ARBA00022454"/>
    </source>
</evidence>
<sequence>MAYQTVRQEYLQIPSVTRAYTTACVLTTAVVISPHCFEDKMSVDPMMYEAQFFGFTPQTCILRIYLACQDYLCEVMLVVEKVMMKKLESFPNCDISPFQIRESTEKCLLFLKERFNVLFCKMEQMLLKLVLSVPQNVLLPKDKVHEQYPCTKEEFEFLQKETEQLQQRCKAEAYAREALLAELEEQKQVQAELEKILQWFDGLDNVFREHGNSSLKESFAFMVQNARKLQDVKNEIELKSKKLKLDKAPSCDIRLRSRMEKHVTKK</sequence>
<evidence type="ECO:0000256" key="2">
    <source>
        <dbReference type="ARBA" id="ARBA00008643"/>
    </source>
</evidence>
<keyword evidence="5" id="KW-0132">Cell division</keyword>
<evidence type="ECO:0000256" key="6">
    <source>
        <dbReference type="ARBA" id="ARBA00022776"/>
    </source>
</evidence>